<sequence>MTRQYLRSATIDFEGGNDGLRFAVKDGSELRFKFQVEHGDKMSPNRAAITVYNVAKATEQRFLKEFKKVSISAGYRDNVGLIFKGEIIQATAGQETPVDTFAFALASDSDTAHNYGVVNKALASGHTYRDQVMECFKAMQPHGVELGFIADLGSKKFPRGAVLTGMANDVLRRIGFATGTSPSIQNGKLQMVKNDGVLPGDAIVLNSRTGMIGRPQQTIGGIIVRTLLNPRIAIGSVVKIDERSIDRQFFDASYTGAVSNSLIPDIATDGFYKVLFADHEGDTRGQSWYTTATCVAMNSNKGIPIIQAQRGIGVDPQFTNQQ</sequence>
<comment type="caution">
    <text evidence="1">The sequence shown here is derived from an EMBL/GenBank/DDBJ whole genome shotgun (WGS) entry which is preliminary data.</text>
</comment>
<dbReference type="Pfam" id="PF22759">
    <property type="entry name" value="E217_GP41"/>
    <property type="match status" value="1"/>
</dbReference>
<proteinExistence type="predicted"/>
<dbReference type="AlphaFoldDB" id="A0A179S0M4"/>
<evidence type="ECO:0000313" key="2">
    <source>
        <dbReference type="Proteomes" id="UP000078316"/>
    </source>
</evidence>
<gene>
    <name evidence="1" type="ORF">A5481_26945</name>
</gene>
<dbReference type="OrthoDB" id="2087522at2"/>
<dbReference type="STRING" id="427683.A5481_26945"/>
<evidence type="ECO:0008006" key="3">
    <source>
        <dbReference type="Google" id="ProtNLM"/>
    </source>
</evidence>
<name>A0A179S0M4_9HYPH</name>
<dbReference type="InterPro" id="IPR054496">
    <property type="entry name" value="E217_GP41"/>
</dbReference>
<evidence type="ECO:0000313" key="1">
    <source>
        <dbReference type="EMBL" id="OAS18185.1"/>
    </source>
</evidence>
<accession>A0A179S0M4</accession>
<reference evidence="1 2" key="1">
    <citation type="submission" date="2016-04" db="EMBL/GenBank/DDBJ databases">
        <authorList>
            <person name="Evans L.H."/>
            <person name="Alamgir A."/>
            <person name="Owens N."/>
            <person name="Weber N.D."/>
            <person name="Virtaneva K."/>
            <person name="Barbian K."/>
            <person name="Babar A."/>
            <person name="Rosenke K."/>
        </authorList>
    </citation>
    <scope>NUCLEOTIDE SEQUENCE [LARGE SCALE GENOMIC DNA]</scope>
    <source>
        <strain evidence="1 2">PMB02</strain>
    </source>
</reference>
<dbReference type="Proteomes" id="UP000078316">
    <property type="component" value="Unassembled WGS sequence"/>
</dbReference>
<dbReference type="EMBL" id="LWHQ01000063">
    <property type="protein sequence ID" value="OAS18185.1"/>
    <property type="molecule type" value="Genomic_DNA"/>
</dbReference>
<protein>
    <recommendedName>
        <fullName evidence="3">Bacteriophage protein</fullName>
    </recommendedName>
</protein>
<dbReference type="NCBIfam" id="NF047561">
    <property type="entry name" value="orf58_phage_fam"/>
    <property type="match status" value="1"/>
</dbReference>
<dbReference type="RefSeq" id="WP_048434004.1">
    <property type="nucleotide sequence ID" value="NZ_LWHQ01000063.1"/>
</dbReference>
<organism evidence="1 2">
    <name type="scientific">Methylobacterium platani</name>
    <dbReference type="NCBI Taxonomy" id="427683"/>
    <lineage>
        <taxon>Bacteria</taxon>
        <taxon>Pseudomonadati</taxon>
        <taxon>Pseudomonadota</taxon>
        <taxon>Alphaproteobacteria</taxon>
        <taxon>Hyphomicrobiales</taxon>
        <taxon>Methylobacteriaceae</taxon>
        <taxon>Methylobacterium</taxon>
    </lineage>
</organism>